<accession>A0ABT2NN55</accession>
<dbReference type="Pfam" id="PF12973">
    <property type="entry name" value="Cupin_7"/>
    <property type="match status" value="1"/>
</dbReference>
<reference evidence="3" key="1">
    <citation type="submission" date="2023-07" db="EMBL/GenBank/DDBJ databases">
        <title>Defluviimonas sediminis sp. nov., isolated from mangrove sediment.</title>
        <authorList>
            <person name="Liu L."/>
            <person name="Li J."/>
            <person name="Huang Y."/>
            <person name="Pan J."/>
            <person name="Li M."/>
        </authorList>
    </citation>
    <scope>NUCLEOTIDE SEQUENCE [LARGE SCALE GENOMIC DNA]</scope>
    <source>
        <strain evidence="3">FT324</strain>
    </source>
</reference>
<dbReference type="SUPFAM" id="SSF51182">
    <property type="entry name" value="RmlC-like cupins"/>
    <property type="match status" value="1"/>
</dbReference>
<dbReference type="Gene3D" id="2.60.120.10">
    <property type="entry name" value="Jelly Rolls"/>
    <property type="match status" value="1"/>
</dbReference>
<comment type="caution">
    <text evidence="2">The sequence shown here is derived from an EMBL/GenBank/DDBJ whole genome shotgun (WGS) entry which is preliminary data.</text>
</comment>
<dbReference type="InterPro" id="IPR014710">
    <property type="entry name" value="RmlC-like_jellyroll"/>
</dbReference>
<sequence length="213" mass="22224">MTAISHHVPDGMIAAYAAGTLGYPFELVVAAHVSMCDECRALLAAHEAAGGVVLEVAAAAPVSGDLKARTLAALDRPVRAEPRPVHRRSGIYPGPVAAALGAAGPRWQTMGGGVRQCILHEGTAGSVRLLSIPPEQAVPEHSHGGTELTLVLQGSFDDETGRFGVGDLEVADGSLEHTPVAGAGMPCICLAATDAPLRFRAWLPRLVQRYFRI</sequence>
<proteinExistence type="predicted"/>
<keyword evidence="3" id="KW-1185">Reference proteome</keyword>
<gene>
    <name evidence="2" type="ORF">N5I32_08425</name>
</gene>
<dbReference type="InterPro" id="IPR011051">
    <property type="entry name" value="RmlC_Cupin_sf"/>
</dbReference>
<name>A0ABT2NN55_9RHOB</name>
<dbReference type="InterPro" id="IPR041916">
    <property type="entry name" value="Anti_sigma_zinc_sf"/>
</dbReference>
<dbReference type="EMBL" id="JAOCQF010000001">
    <property type="protein sequence ID" value="MCT8329533.1"/>
    <property type="molecule type" value="Genomic_DNA"/>
</dbReference>
<protein>
    <submittedName>
        <fullName evidence="2">ChrR family anti-sigma-E factor</fullName>
    </submittedName>
</protein>
<evidence type="ECO:0000313" key="3">
    <source>
        <dbReference type="Proteomes" id="UP001205601"/>
    </source>
</evidence>
<evidence type="ECO:0000313" key="2">
    <source>
        <dbReference type="EMBL" id="MCT8329533.1"/>
    </source>
</evidence>
<dbReference type="InterPro" id="IPR025979">
    <property type="entry name" value="ChrR-like_cupin_dom"/>
</dbReference>
<organism evidence="2 3">
    <name type="scientific">Albidovulum sediminis</name>
    <dbReference type="NCBI Taxonomy" id="3066345"/>
    <lineage>
        <taxon>Bacteria</taxon>
        <taxon>Pseudomonadati</taxon>
        <taxon>Pseudomonadota</taxon>
        <taxon>Alphaproteobacteria</taxon>
        <taxon>Rhodobacterales</taxon>
        <taxon>Paracoccaceae</taxon>
        <taxon>Albidovulum</taxon>
    </lineage>
</organism>
<dbReference type="InterPro" id="IPR012807">
    <property type="entry name" value="Anti-sigma_ChrR"/>
</dbReference>
<dbReference type="Proteomes" id="UP001205601">
    <property type="component" value="Unassembled WGS sequence"/>
</dbReference>
<dbReference type="Gene3D" id="1.10.10.1320">
    <property type="entry name" value="Anti-sigma factor, zinc-finger domain"/>
    <property type="match status" value="1"/>
</dbReference>
<dbReference type="RefSeq" id="WP_261494953.1">
    <property type="nucleotide sequence ID" value="NZ_JAOCQF010000001.1"/>
</dbReference>
<dbReference type="CDD" id="cd20301">
    <property type="entry name" value="cupin_ChrR"/>
    <property type="match status" value="1"/>
</dbReference>
<evidence type="ECO:0000259" key="1">
    <source>
        <dbReference type="Pfam" id="PF12973"/>
    </source>
</evidence>
<dbReference type="NCBIfam" id="TIGR02451">
    <property type="entry name" value="anti_sig_ChrR"/>
    <property type="match status" value="1"/>
</dbReference>
<feature type="domain" description="ChrR-like cupin" evidence="1">
    <location>
        <begin position="106"/>
        <end position="190"/>
    </location>
</feature>